<dbReference type="OrthoDB" id="342064at2759"/>
<dbReference type="GO" id="GO:0031053">
    <property type="term" value="P:primary miRNA processing"/>
    <property type="evidence" value="ECO:0007669"/>
    <property type="project" value="TreeGrafter"/>
</dbReference>
<feature type="domain" description="C2H2-type" evidence="5">
    <location>
        <begin position="480"/>
        <end position="501"/>
    </location>
</feature>
<dbReference type="AlphaFoldDB" id="A0A024FYY8"/>
<feature type="region of interest" description="Disordered" evidence="4">
    <location>
        <begin position="522"/>
        <end position="606"/>
    </location>
</feature>
<dbReference type="Proteomes" id="UP000053237">
    <property type="component" value="Unassembled WGS sequence"/>
</dbReference>
<dbReference type="InParanoid" id="A0A024FYY8"/>
<evidence type="ECO:0000256" key="3">
    <source>
        <dbReference type="ARBA" id="ARBA00023242"/>
    </source>
</evidence>
<sequence length="640" mass="73584">MDTNSHPNSMVRQFSYDRSPRGFQRDFRRRSPSRGSRPRGYRSRSRSAAGSNGPFGTSNRYHKPPNHQDRDRMEPIGRPKATQMIEPMDTYKVFMMRQDENATPETYQQRYEEYKKKYVQRLMRAFFDDHKKEDWMQERYSPAIRFRSERQKKISKITEAKSFGDRLKQKSMKIDLAEKNELSGKGFDNDMEDSSRILYIRRVPCACPVGCLSDTIRKAGGAFLHLYLSDPVKKSAFDFDRSAYIIYDTAAAAAEALPKVHNTFVEDGDLFAPFRLQISQHRSRAPLKTPSYLSAPNRLEFDYEQALSLAKALDQAVFLNKNDIAEHGIEALLASEPVMEAYPSNKQKLDVIIAYLRRVHHYIYYAGIQCLDMGDIMHAHPALFCRPEPSERDLAEDKARTELVQAEEGSDQSKSVGGWAAGLDEKVQAYMKQLEPDTIASNRQKQQVLVDEIEKREEAALESTYANYAEKAGEDGKHRCRLCTKLFKAIDFVKKHIRNKHPELVVDKIADVGENYMWEQYREDPNRPLPPVETTNTLSKPILGSRGQRSRPEGPNFNGNRKMDEPFNYRRAPYPTRGGGRSYSRTPGMNSPRRPPPDVPVDPRQITTSYRDLDNLQDTKVELSFDALDTLPPPKKKTKI</sequence>
<evidence type="ECO:0000256" key="1">
    <source>
        <dbReference type="ARBA" id="ARBA00004123"/>
    </source>
</evidence>
<dbReference type="Pfam" id="PF12066">
    <property type="entry name" value="SERRATE_Ars2_N"/>
    <property type="match status" value="1"/>
</dbReference>
<keyword evidence="7" id="KW-1185">Reference proteome</keyword>
<dbReference type="EMBL" id="CAIX01000002">
    <property type="protein sequence ID" value="CCI39508.1"/>
    <property type="molecule type" value="Genomic_DNA"/>
</dbReference>
<evidence type="ECO:0000256" key="4">
    <source>
        <dbReference type="SAM" id="MobiDB-lite"/>
    </source>
</evidence>
<accession>A0A024FYY8</accession>
<proteinExistence type="inferred from homology"/>
<feature type="compositionally biased region" description="Basic residues" evidence="4">
    <location>
        <begin position="27"/>
        <end position="45"/>
    </location>
</feature>
<feature type="region of interest" description="Disordered" evidence="4">
    <location>
        <begin position="1"/>
        <end position="82"/>
    </location>
</feature>
<dbReference type="STRING" id="65357.A0A024FYY8"/>
<feature type="compositionally biased region" description="Polar residues" evidence="4">
    <location>
        <begin position="1"/>
        <end position="12"/>
    </location>
</feature>
<reference evidence="6 7" key="1">
    <citation type="submission" date="2012-05" db="EMBL/GenBank/DDBJ databases">
        <title>Recombination and specialization in a pathogen metapopulation.</title>
        <authorList>
            <person name="Gardiner A."/>
            <person name="Kemen E."/>
            <person name="Schultz-Larsen T."/>
            <person name="MacLean D."/>
            <person name="Van Oosterhout C."/>
            <person name="Jones J.D.G."/>
        </authorList>
    </citation>
    <scope>NUCLEOTIDE SEQUENCE [LARGE SCALE GENOMIC DNA]</scope>
    <source>
        <strain evidence="6 7">Ac Nc2</strain>
    </source>
</reference>
<dbReference type="PANTHER" id="PTHR13165">
    <property type="entry name" value="ARSENITE-RESISTANCE PROTEIN 2"/>
    <property type="match status" value="1"/>
</dbReference>
<evidence type="ECO:0000256" key="2">
    <source>
        <dbReference type="ARBA" id="ARBA00005407"/>
    </source>
</evidence>
<organism evidence="6 7">
    <name type="scientific">Albugo candida</name>
    <dbReference type="NCBI Taxonomy" id="65357"/>
    <lineage>
        <taxon>Eukaryota</taxon>
        <taxon>Sar</taxon>
        <taxon>Stramenopiles</taxon>
        <taxon>Oomycota</taxon>
        <taxon>Peronosporomycetes</taxon>
        <taxon>Albuginales</taxon>
        <taxon>Albuginaceae</taxon>
        <taxon>Albugo</taxon>
    </lineage>
</organism>
<comment type="caution">
    <text evidence="6">The sequence shown here is derived from an EMBL/GenBank/DDBJ whole genome shotgun (WGS) entry which is preliminary data.</text>
</comment>
<evidence type="ECO:0000259" key="5">
    <source>
        <dbReference type="PROSITE" id="PS00028"/>
    </source>
</evidence>
<dbReference type="PANTHER" id="PTHR13165:SF0">
    <property type="entry name" value="SERRATE RNA EFFECTOR MOLECULE HOMOLOG"/>
    <property type="match status" value="1"/>
</dbReference>
<dbReference type="Pfam" id="PF04959">
    <property type="entry name" value="ARS2"/>
    <property type="match status" value="1"/>
</dbReference>
<comment type="subcellular location">
    <subcellularLocation>
        <location evidence="1">Nucleus</location>
    </subcellularLocation>
</comment>
<dbReference type="PROSITE" id="PS00028">
    <property type="entry name" value="ZINC_FINGER_C2H2_1"/>
    <property type="match status" value="1"/>
</dbReference>
<gene>
    <name evidence="6" type="ORF">BN9_002910</name>
</gene>
<dbReference type="InterPro" id="IPR021933">
    <property type="entry name" value="SERRATE/Ars2_N"/>
</dbReference>
<protein>
    <recommendedName>
        <fullName evidence="5">C2H2-type domain-containing protein</fullName>
    </recommendedName>
</protein>
<name>A0A024FYY8_9STRA</name>
<dbReference type="InterPro" id="IPR007042">
    <property type="entry name" value="SERRATE/Ars2_C"/>
</dbReference>
<dbReference type="InterPro" id="IPR039727">
    <property type="entry name" value="SE/Ars2"/>
</dbReference>
<dbReference type="GO" id="GO:0016604">
    <property type="term" value="C:nuclear body"/>
    <property type="evidence" value="ECO:0007669"/>
    <property type="project" value="TreeGrafter"/>
</dbReference>
<comment type="similarity">
    <text evidence="2">Belongs to the ARS2 family.</text>
</comment>
<evidence type="ECO:0000313" key="7">
    <source>
        <dbReference type="Proteomes" id="UP000053237"/>
    </source>
</evidence>
<dbReference type="InterPro" id="IPR013087">
    <property type="entry name" value="Znf_C2H2_type"/>
</dbReference>
<evidence type="ECO:0000313" key="6">
    <source>
        <dbReference type="EMBL" id="CCI39508.1"/>
    </source>
</evidence>
<keyword evidence="3" id="KW-0539">Nucleus</keyword>
<feature type="compositionally biased region" description="Basic and acidic residues" evidence="4">
    <location>
        <begin position="66"/>
        <end position="77"/>
    </location>
</feature>